<dbReference type="EnsemblMetazoa" id="Aqu2.1.42844_001">
    <property type="protein sequence ID" value="Aqu2.1.42844_001"/>
    <property type="gene ID" value="Aqu2.1.42844"/>
</dbReference>
<evidence type="ECO:0000256" key="3">
    <source>
        <dbReference type="ARBA" id="ARBA00022722"/>
    </source>
</evidence>
<dbReference type="OMA" id="DCHISEK"/>
<organism evidence="5">
    <name type="scientific">Amphimedon queenslandica</name>
    <name type="common">Sponge</name>
    <dbReference type="NCBI Taxonomy" id="400682"/>
    <lineage>
        <taxon>Eukaryota</taxon>
        <taxon>Metazoa</taxon>
        <taxon>Porifera</taxon>
        <taxon>Demospongiae</taxon>
        <taxon>Heteroscleromorpha</taxon>
        <taxon>Haplosclerida</taxon>
        <taxon>Niphatidae</taxon>
        <taxon>Amphimedon</taxon>
    </lineage>
</organism>
<evidence type="ECO:0000256" key="2">
    <source>
        <dbReference type="ARBA" id="ARBA00022695"/>
    </source>
</evidence>
<sequence length="224" mass="24663">MPTGGSTCSSHSDCYCCGGKHSAAQCRFKDFECHFCKKRGHLASVCPEKGVSRPSEQEDTTDKGKAIAVEGDEESSDYPLCSIFNCTPSKPLLVKVFISGVSIKMELDTGVSVSLMGEDTYCLIKDSASLLQQSSVRLHTYTGEGIKVIGAIDVTVVHNGQQMTLPLIVMKGKGPPRLGRNWLSVLKLDWQHIFKVESNRSLHDALSRFNEEFNETWHCTRGES</sequence>
<evidence type="ECO:0008006" key="6">
    <source>
        <dbReference type="Google" id="ProtNLM"/>
    </source>
</evidence>
<dbReference type="GO" id="GO:0004519">
    <property type="term" value="F:endonuclease activity"/>
    <property type="evidence" value="ECO:0007669"/>
    <property type="project" value="UniProtKB-KW"/>
</dbReference>
<evidence type="ECO:0000256" key="4">
    <source>
        <dbReference type="ARBA" id="ARBA00022759"/>
    </source>
</evidence>
<dbReference type="SUPFAM" id="SSF50630">
    <property type="entry name" value="Acid proteases"/>
    <property type="match status" value="1"/>
</dbReference>
<evidence type="ECO:0000313" key="5">
    <source>
        <dbReference type="EnsemblMetazoa" id="Aqu2.1.42844_001"/>
    </source>
</evidence>
<dbReference type="PANTHER" id="PTHR37984">
    <property type="entry name" value="PROTEIN CBG26694"/>
    <property type="match status" value="1"/>
</dbReference>
<keyword evidence="3" id="KW-0540">Nuclease</keyword>
<dbReference type="InterPro" id="IPR050951">
    <property type="entry name" value="Retrovirus_Pol_polyprotein"/>
</dbReference>
<protein>
    <recommendedName>
        <fullName evidence="6">CCHC-type domain-containing protein</fullName>
    </recommendedName>
</protein>
<name>A0A1X7VSI5_AMPQE</name>
<dbReference type="InterPro" id="IPR021109">
    <property type="entry name" value="Peptidase_aspartic_dom_sf"/>
</dbReference>
<dbReference type="PANTHER" id="PTHR37984:SF5">
    <property type="entry name" value="PROTEIN NYNRIN-LIKE"/>
    <property type="match status" value="1"/>
</dbReference>
<keyword evidence="4" id="KW-0378">Hydrolase</keyword>
<dbReference type="GO" id="GO:0016779">
    <property type="term" value="F:nucleotidyltransferase activity"/>
    <property type="evidence" value="ECO:0007669"/>
    <property type="project" value="UniProtKB-KW"/>
</dbReference>
<evidence type="ECO:0000256" key="1">
    <source>
        <dbReference type="ARBA" id="ARBA00022679"/>
    </source>
</evidence>
<dbReference type="eggNOG" id="ENOG502S5IY">
    <property type="taxonomic scope" value="Eukaryota"/>
</dbReference>
<dbReference type="InParanoid" id="A0A1X7VSI5"/>
<dbReference type="STRING" id="400682.A0A1X7VSI5"/>
<dbReference type="AlphaFoldDB" id="A0A1X7VSI5"/>
<proteinExistence type="predicted"/>
<dbReference type="OrthoDB" id="775972at2759"/>
<keyword evidence="4" id="KW-0255">Endonuclease</keyword>
<keyword evidence="2" id="KW-0548">Nucleotidyltransferase</keyword>
<keyword evidence="1" id="KW-0808">Transferase</keyword>
<accession>A0A1X7VSI5</accession>
<reference evidence="5" key="1">
    <citation type="submission" date="2017-05" db="UniProtKB">
        <authorList>
            <consortium name="EnsemblMetazoa"/>
        </authorList>
    </citation>
    <scope>IDENTIFICATION</scope>
</reference>
<dbReference type="Gene3D" id="2.40.70.10">
    <property type="entry name" value="Acid Proteases"/>
    <property type="match status" value="1"/>
</dbReference>